<name>A0A2S2QCX8_9HEMI</name>
<dbReference type="GO" id="GO:0003677">
    <property type="term" value="F:DNA binding"/>
    <property type="evidence" value="ECO:0007669"/>
    <property type="project" value="UniProtKB-KW"/>
</dbReference>
<dbReference type="OrthoDB" id="515799at2759"/>
<dbReference type="InterPro" id="IPR001005">
    <property type="entry name" value="SANT/Myb"/>
</dbReference>
<dbReference type="Proteomes" id="UP000694846">
    <property type="component" value="Unplaced"/>
</dbReference>
<dbReference type="PANTHER" id="PTHR21677">
    <property type="entry name" value="CRAMPED PROTEIN"/>
    <property type="match status" value="1"/>
</dbReference>
<reference evidence="7" key="2">
    <citation type="submission" date="2025-04" db="UniProtKB">
        <authorList>
            <consortium name="RefSeq"/>
        </authorList>
    </citation>
    <scope>IDENTIFICATION</scope>
    <source>
        <tissue evidence="7">Whole body</tissue>
    </source>
</reference>
<organism evidence="5">
    <name type="scientific">Sipha flava</name>
    <name type="common">yellow sugarcane aphid</name>
    <dbReference type="NCBI Taxonomy" id="143950"/>
    <lineage>
        <taxon>Eukaryota</taxon>
        <taxon>Metazoa</taxon>
        <taxon>Ecdysozoa</taxon>
        <taxon>Arthropoda</taxon>
        <taxon>Hexapoda</taxon>
        <taxon>Insecta</taxon>
        <taxon>Pterygota</taxon>
        <taxon>Neoptera</taxon>
        <taxon>Paraneoptera</taxon>
        <taxon>Hemiptera</taxon>
        <taxon>Sternorrhyncha</taxon>
        <taxon>Aphidomorpha</taxon>
        <taxon>Aphidoidea</taxon>
        <taxon>Aphididae</taxon>
        <taxon>Sipha</taxon>
    </lineage>
</organism>
<dbReference type="GO" id="GO:0007389">
    <property type="term" value="P:pattern specification process"/>
    <property type="evidence" value="ECO:0007669"/>
    <property type="project" value="TreeGrafter"/>
</dbReference>
<dbReference type="EMBL" id="GGMS01005839">
    <property type="protein sequence ID" value="MBY75042.1"/>
    <property type="molecule type" value="Transcribed_RNA"/>
</dbReference>
<proteinExistence type="predicted"/>
<dbReference type="PANTHER" id="PTHR21677:SF1">
    <property type="entry name" value="PROTEIN CRAMPED-LIKE"/>
    <property type="match status" value="1"/>
</dbReference>
<evidence type="ECO:0000313" key="7">
    <source>
        <dbReference type="RefSeq" id="XP_025424378.1"/>
    </source>
</evidence>
<feature type="region of interest" description="Disordered" evidence="3">
    <location>
        <begin position="40"/>
        <end position="60"/>
    </location>
</feature>
<dbReference type="RefSeq" id="XP_025424378.1">
    <property type="nucleotide sequence ID" value="XM_025568593.1"/>
</dbReference>
<feature type="domain" description="SANT" evidence="4">
    <location>
        <begin position="75"/>
        <end position="133"/>
    </location>
</feature>
<reference evidence="5" key="1">
    <citation type="submission" date="2018-04" db="EMBL/GenBank/DDBJ databases">
        <title>Transcriptome assembly of Sipha flava.</title>
        <authorList>
            <person name="Scully E.D."/>
            <person name="Geib S.M."/>
            <person name="Palmer N.A."/>
            <person name="Koch K."/>
            <person name="Bradshaw J."/>
            <person name="Heng-Moss T."/>
            <person name="Sarath G."/>
        </authorList>
    </citation>
    <scope>NUCLEOTIDE SEQUENCE</scope>
</reference>
<sequence>MDEKIKTEIKTEYSPTEPEVPTVVSEKGVLLRTSARVSKKLRMTPASTSPGPSCSKLDSNDAPVFKSSKIRRELWSAEDTNSFFDGLNEFGKDFESIQWFMVNRAKRKGSCEQAVKSKEQLRHFYYRTWHKICKYIEFPKEMQKVVQELYGLINYGELKRRIGFCNDKNWSKLYEMIYHGSTKVRSKGKMWRVKTPHCRALRKLNCLEDTIGDLKLPGKVSVELRPRDMDTWSLVQSLAMNPRIRATVELQKPLSMLLAFLENRWQTENRKLREQIHRVNTLEVDQDSKRVLRVAPATGVTITPISVNFNDIENTNVSLLAHRNTHGISKESVESILQKFPSTKVQKPYVKRARTETVNSASLSGSQESNPTPCQSTVCPITDATYEGEKGLDILLASPPKNHPVISSHDQEKEKKEEFIARIKQGWTLANVELIKIGELYLICGSESKIQLEYWFEDCVEATSQNRISQSLNKLISIAQYNLNSSKGCSCGSLNNKPHSIPRQTENKIDVDQNQRGAYSLVSGCKVMAHPTSVFRRPLQPKPLHSTGSFKAQLDKLQPRYCNRTGRPGNKHTGIVQKLLPLQPKTSLTIVQTSNFRPIAPAINYESIKEEFEKCDTDQVDQAPISPKKIWEPPDEDIPDDVSITSSTINRLMDITLPSMNELSTPNFSGLLPNSNSSTSVSLTPSTSISKLLKDDGNQWLNPDMDFSLSSFLGHLDKDQVAEPSRNDDKNVISNDVEAQFQCLMSENSVDYTAKFADLAAQVAASNNNC</sequence>
<dbReference type="PROSITE" id="PS51293">
    <property type="entry name" value="SANT"/>
    <property type="match status" value="1"/>
</dbReference>
<protein>
    <submittedName>
        <fullName evidence="5 7">Protein cramped</fullName>
    </submittedName>
</protein>
<keyword evidence="2" id="KW-0539">Nucleus</keyword>
<keyword evidence="6" id="KW-1185">Reference proteome</keyword>
<keyword evidence="1" id="KW-0238">DNA-binding</keyword>
<dbReference type="SMART" id="SM00717">
    <property type="entry name" value="SANT"/>
    <property type="match status" value="1"/>
</dbReference>
<evidence type="ECO:0000256" key="2">
    <source>
        <dbReference type="ARBA" id="ARBA00023242"/>
    </source>
</evidence>
<dbReference type="GO" id="GO:0005634">
    <property type="term" value="C:nucleus"/>
    <property type="evidence" value="ECO:0007669"/>
    <property type="project" value="TreeGrafter"/>
</dbReference>
<dbReference type="InterPro" id="IPR055315">
    <property type="entry name" value="Cramped-like"/>
</dbReference>
<dbReference type="InterPro" id="IPR017884">
    <property type="entry name" value="SANT_dom"/>
</dbReference>
<gene>
    <name evidence="5" type="primary">Cramp1l</name>
    <name evidence="7" type="synonym">LOC112693495</name>
    <name evidence="5" type="ORF">g.18136</name>
</gene>
<evidence type="ECO:0000313" key="5">
    <source>
        <dbReference type="EMBL" id="MBY75042.1"/>
    </source>
</evidence>
<evidence type="ECO:0000256" key="3">
    <source>
        <dbReference type="SAM" id="MobiDB-lite"/>
    </source>
</evidence>
<dbReference type="GO" id="GO:0003682">
    <property type="term" value="F:chromatin binding"/>
    <property type="evidence" value="ECO:0007669"/>
    <property type="project" value="InterPro"/>
</dbReference>
<evidence type="ECO:0000259" key="4">
    <source>
        <dbReference type="PROSITE" id="PS51293"/>
    </source>
</evidence>
<evidence type="ECO:0000313" key="6">
    <source>
        <dbReference type="Proteomes" id="UP000694846"/>
    </source>
</evidence>
<accession>A0A2S2QCX8</accession>
<evidence type="ECO:0000256" key="1">
    <source>
        <dbReference type="ARBA" id="ARBA00023125"/>
    </source>
</evidence>
<dbReference type="AlphaFoldDB" id="A0A2S2QCX8"/>